<proteinExistence type="predicted"/>
<dbReference type="InterPro" id="IPR028098">
    <property type="entry name" value="Glyco_trans_4-like_N"/>
</dbReference>
<comment type="caution">
    <text evidence="3">The sequence shown here is derived from an EMBL/GenBank/DDBJ whole genome shotgun (WGS) entry which is preliminary data.</text>
</comment>
<gene>
    <name evidence="3" type="ORF">COT04_00065</name>
</gene>
<dbReference type="CDD" id="cd03801">
    <property type="entry name" value="GT4_PimA-like"/>
    <property type="match status" value="1"/>
</dbReference>
<dbReference type="PANTHER" id="PTHR45919:SF1">
    <property type="entry name" value="GDP-MAN:MAN(3)GLCNAC(2)-PP-DOL ALPHA-1,2-MANNOSYLTRANSFERASE"/>
    <property type="match status" value="1"/>
</dbReference>
<dbReference type="InterPro" id="IPR038013">
    <property type="entry name" value="ALG11"/>
</dbReference>
<dbReference type="Proteomes" id="UP000229559">
    <property type="component" value="Unassembled WGS sequence"/>
</dbReference>
<dbReference type="GO" id="GO:0004377">
    <property type="term" value="F:GDP-Man:Man(3)GlcNAc(2)-PP-Dol alpha-1,2-mannosyltransferase activity"/>
    <property type="evidence" value="ECO:0007669"/>
    <property type="project" value="InterPro"/>
</dbReference>
<dbReference type="SUPFAM" id="SSF53756">
    <property type="entry name" value="UDP-Glycosyltransferase/glycogen phosphorylase"/>
    <property type="match status" value="1"/>
</dbReference>
<dbReference type="InterPro" id="IPR001296">
    <property type="entry name" value="Glyco_trans_1"/>
</dbReference>
<accession>A0A2M6YQL5</accession>
<dbReference type="Gene3D" id="3.40.50.2000">
    <property type="entry name" value="Glycogen Phosphorylase B"/>
    <property type="match status" value="2"/>
</dbReference>
<organism evidence="3 4">
    <name type="scientific">Candidatus Shapirobacteria bacterium CG07_land_8_20_14_0_80_39_12</name>
    <dbReference type="NCBI Taxonomy" id="1974480"/>
    <lineage>
        <taxon>Bacteria</taxon>
        <taxon>Candidatus Shapironibacteriota</taxon>
    </lineage>
</organism>
<dbReference type="PANTHER" id="PTHR45919">
    <property type="entry name" value="GDP-MAN:MAN(3)GLCNAC(2)-PP-DOL ALPHA-1,2-MANNOSYLTRANSFERASE"/>
    <property type="match status" value="1"/>
</dbReference>
<dbReference type="EMBL" id="PEXA01000002">
    <property type="protein sequence ID" value="PIU33436.1"/>
    <property type="molecule type" value="Genomic_DNA"/>
</dbReference>
<reference evidence="4" key="1">
    <citation type="submission" date="2017-09" db="EMBL/GenBank/DDBJ databases">
        <title>Depth-based differentiation of microbial function through sediment-hosted aquifers and enrichment of novel symbionts in the deep terrestrial subsurface.</title>
        <authorList>
            <person name="Probst A.J."/>
            <person name="Ladd B."/>
            <person name="Jarett J.K."/>
            <person name="Geller-Mcgrath D.E."/>
            <person name="Sieber C.M.K."/>
            <person name="Emerson J.B."/>
            <person name="Anantharaman K."/>
            <person name="Thomas B.C."/>
            <person name="Malmstrom R."/>
            <person name="Stieglmeier M."/>
            <person name="Klingl A."/>
            <person name="Woyke T."/>
            <person name="Ryan C.M."/>
            <person name="Banfield J.F."/>
        </authorList>
    </citation>
    <scope>NUCLEOTIDE SEQUENCE [LARGE SCALE GENOMIC DNA]</scope>
</reference>
<feature type="domain" description="Glycosyltransferase subfamily 4-like N-terminal" evidence="2">
    <location>
        <begin position="14"/>
        <end position="145"/>
    </location>
</feature>
<name>A0A2M6YQL5_9BACT</name>
<dbReference type="AlphaFoldDB" id="A0A2M6YQL5"/>
<evidence type="ECO:0000313" key="4">
    <source>
        <dbReference type="Proteomes" id="UP000229559"/>
    </source>
</evidence>
<evidence type="ECO:0000259" key="1">
    <source>
        <dbReference type="Pfam" id="PF00534"/>
    </source>
</evidence>
<evidence type="ECO:0000313" key="3">
    <source>
        <dbReference type="EMBL" id="PIU33436.1"/>
    </source>
</evidence>
<dbReference type="Pfam" id="PF13439">
    <property type="entry name" value="Glyco_transf_4"/>
    <property type="match status" value="1"/>
</dbReference>
<sequence>MKAGIYDPYLDTLGGGERYMMTVADCLNKNGYQVDVFWKDESIKRKIKERLNIKVERINFTPETFNSSGYDLIFFLSDGSIPFLTAKRNILHFQVPFHGVDGRKLLNRIKLRRINHVVCNSFFTKKFIDQEYGVNSKVIYPPVAVDSFKPLKKENLIIFVGRFTDLLHNKRQDILIEIFKKMKIKDWKLMIVGGDEEGKRYVADLKKKARGFPIEIITNPRFNDLKHFYGQAKIFWTAAGFGVDEEKEPEKTEHFGITTVEAMSAGCVPVVIKKGGQPEIVSEGRNGLLWTSEEELREKTLRIINNQSEWLKLSKAAQKKANDFSEKRFCQELRRLTE</sequence>
<protein>
    <submittedName>
        <fullName evidence="3">Uncharacterized protein</fullName>
    </submittedName>
</protein>
<dbReference type="Pfam" id="PF00534">
    <property type="entry name" value="Glycos_transf_1"/>
    <property type="match status" value="1"/>
</dbReference>
<dbReference type="GO" id="GO:0016020">
    <property type="term" value="C:membrane"/>
    <property type="evidence" value="ECO:0007669"/>
    <property type="project" value="TreeGrafter"/>
</dbReference>
<evidence type="ECO:0000259" key="2">
    <source>
        <dbReference type="Pfam" id="PF13439"/>
    </source>
</evidence>
<dbReference type="GO" id="GO:0006487">
    <property type="term" value="P:protein N-linked glycosylation"/>
    <property type="evidence" value="ECO:0007669"/>
    <property type="project" value="TreeGrafter"/>
</dbReference>
<feature type="domain" description="Glycosyl transferase family 1" evidence="1">
    <location>
        <begin position="152"/>
        <end position="319"/>
    </location>
</feature>